<evidence type="ECO:0000313" key="1">
    <source>
        <dbReference type="EMBL" id="EGD93834.1"/>
    </source>
</evidence>
<protein>
    <submittedName>
        <fullName evidence="1">Uncharacterized protein</fullName>
    </submittedName>
</protein>
<dbReference type="AlphaFoldDB" id="F2RRC5"/>
<name>F2RRC5_TRIT1</name>
<reference evidence="2" key="1">
    <citation type="journal article" date="2012" name="MBio">
        <title>Comparative genome analysis of Trichophyton rubrum and related dermatophytes reveals candidate genes involved in infection.</title>
        <authorList>
            <person name="Martinez D.A."/>
            <person name="Oliver B.G."/>
            <person name="Graeser Y."/>
            <person name="Goldberg J.M."/>
            <person name="Li W."/>
            <person name="Martinez-Rossi N.M."/>
            <person name="Monod M."/>
            <person name="Shelest E."/>
            <person name="Barton R.C."/>
            <person name="Birch E."/>
            <person name="Brakhage A.A."/>
            <person name="Chen Z."/>
            <person name="Gurr S.J."/>
            <person name="Heiman D."/>
            <person name="Heitman J."/>
            <person name="Kosti I."/>
            <person name="Rossi A."/>
            <person name="Saif S."/>
            <person name="Samalova M."/>
            <person name="Saunders C.W."/>
            <person name="Shea T."/>
            <person name="Summerbell R.C."/>
            <person name="Xu J."/>
            <person name="Young S."/>
            <person name="Zeng Q."/>
            <person name="Birren B.W."/>
            <person name="Cuomo C.A."/>
            <person name="White T.C."/>
        </authorList>
    </citation>
    <scope>NUCLEOTIDE SEQUENCE [LARGE SCALE GENOMIC DNA]</scope>
    <source>
        <strain evidence="2">CBS 112818</strain>
    </source>
</reference>
<accession>F2RRC5</accession>
<dbReference type="HOGENOM" id="CLU_1778804_0_0_1"/>
<gene>
    <name evidence="1" type="ORF">TESG_01366</name>
</gene>
<keyword evidence="2" id="KW-1185">Reference proteome</keyword>
<sequence>MTSFEPPSFPPPPSLPSDWYFIAVSQGARASTSRPGKQIGREYGASAESKYQDWIDLIAGQQGPIYTKLSFTVDQPKPFSVHNQWLPPFILAIPPGEQMPILSSFDRFMPSITVHPQPAWLSPAGLTSNFTFGLDQKKPKGQKSVT</sequence>
<dbReference type="Proteomes" id="UP000009172">
    <property type="component" value="Unassembled WGS sequence"/>
</dbReference>
<organism evidence="1 2">
    <name type="scientific">Trichophyton tonsurans (strain CBS 112818)</name>
    <name type="common">Scalp ringworm fungus</name>
    <dbReference type="NCBI Taxonomy" id="647933"/>
    <lineage>
        <taxon>Eukaryota</taxon>
        <taxon>Fungi</taxon>
        <taxon>Dikarya</taxon>
        <taxon>Ascomycota</taxon>
        <taxon>Pezizomycotina</taxon>
        <taxon>Eurotiomycetes</taxon>
        <taxon>Eurotiomycetidae</taxon>
        <taxon>Onygenales</taxon>
        <taxon>Arthrodermataceae</taxon>
        <taxon>Trichophyton</taxon>
    </lineage>
</organism>
<proteinExistence type="predicted"/>
<evidence type="ECO:0000313" key="2">
    <source>
        <dbReference type="Proteomes" id="UP000009172"/>
    </source>
</evidence>
<dbReference type="EMBL" id="GG698481">
    <property type="protein sequence ID" value="EGD93834.1"/>
    <property type="molecule type" value="Genomic_DNA"/>
</dbReference>